<sequence>MKLNEVKEFVKELRGLSQEELAKRENELKKELFELRFQAATGQLEQTARLKEVKNKSLVSKQFNLKRNNRLGKEKFQWNAIIVKFLLDVLYLTKWTRQSQL</sequence>
<dbReference type="EMBL" id="AFUU01000003">
    <property type="protein sequence ID" value="EGV01908.1"/>
    <property type="molecule type" value="Genomic_DNA"/>
</dbReference>
<dbReference type="InterPro" id="IPR036049">
    <property type="entry name" value="Ribosomal_uL29_sf"/>
</dbReference>
<dbReference type="SUPFAM" id="SSF46561">
    <property type="entry name" value="Ribosomal protein L29 (L29p)"/>
    <property type="match status" value="1"/>
</dbReference>
<dbReference type="CDD" id="cd00427">
    <property type="entry name" value="Ribosomal_L29_HIP"/>
    <property type="match status" value="1"/>
</dbReference>
<keyword evidence="3 5" id="KW-0687">Ribonucleoprotein</keyword>
<protein>
    <recommendedName>
        <fullName evidence="4 5">Large ribosomal subunit protein uL29</fullName>
    </recommendedName>
</protein>
<dbReference type="GO" id="GO:1990904">
    <property type="term" value="C:ribonucleoprotein complex"/>
    <property type="evidence" value="ECO:0007669"/>
    <property type="project" value="UniProtKB-KW"/>
</dbReference>
<evidence type="ECO:0000256" key="3">
    <source>
        <dbReference type="ARBA" id="ARBA00023274"/>
    </source>
</evidence>
<dbReference type="GO" id="GO:0005840">
    <property type="term" value="C:ribosome"/>
    <property type="evidence" value="ECO:0007669"/>
    <property type="project" value="UniProtKB-KW"/>
</dbReference>
<dbReference type="GO" id="GO:0006412">
    <property type="term" value="P:translation"/>
    <property type="evidence" value="ECO:0007669"/>
    <property type="project" value="UniProtKB-UniRule"/>
</dbReference>
<dbReference type="PATRIC" id="fig|1035190.4.peg.1127"/>
<dbReference type="InterPro" id="IPR001854">
    <property type="entry name" value="Ribosomal_uL29"/>
</dbReference>
<dbReference type="Proteomes" id="UP000005621">
    <property type="component" value="Unassembled WGS sequence"/>
</dbReference>
<dbReference type="HAMAP" id="MF_00374">
    <property type="entry name" value="Ribosomal_uL29"/>
    <property type="match status" value="1"/>
</dbReference>
<accession>F9Q3G3</accession>
<organism evidence="6 7">
    <name type="scientific">Streptococcus oralis SK313</name>
    <dbReference type="NCBI Taxonomy" id="1035190"/>
    <lineage>
        <taxon>Bacteria</taxon>
        <taxon>Bacillati</taxon>
        <taxon>Bacillota</taxon>
        <taxon>Bacilli</taxon>
        <taxon>Lactobacillales</taxon>
        <taxon>Streptococcaceae</taxon>
        <taxon>Streptococcus</taxon>
    </lineage>
</organism>
<evidence type="ECO:0000256" key="5">
    <source>
        <dbReference type="HAMAP-Rule" id="MF_00374"/>
    </source>
</evidence>
<dbReference type="Gene3D" id="1.10.287.310">
    <property type="match status" value="1"/>
</dbReference>
<evidence type="ECO:0000256" key="2">
    <source>
        <dbReference type="ARBA" id="ARBA00022980"/>
    </source>
</evidence>
<dbReference type="NCBIfam" id="TIGR00012">
    <property type="entry name" value="L29"/>
    <property type="match status" value="1"/>
</dbReference>
<dbReference type="Pfam" id="PF00831">
    <property type="entry name" value="Ribosomal_L29"/>
    <property type="match status" value="1"/>
</dbReference>
<comment type="caution">
    <text evidence="6">The sequence shown here is derived from an EMBL/GenBank/DDBJ whole genome shotgun (WGS) entry which is preliminary data.</text>
</comment>
<dbReference type="AlphaFoldDB" id="F9Q3G3"/>
<evidence type="ECO:0000256" key="4">
    <source>
        <dbReference type="ARBA" id="ARBA00035204"/>
    </source>
</evidence>
<gene>
    <name evidence="5 6" type="primary">rpmC</name>
    <name evidence="6" type="ORF">HMPREF9950_1601</name>
</gene>
<reference evidence="6 7" key="1">
    <citation type="submission" date="2011-07" db="EMBL/GenBank/DDBJ databases">
        <authorList>
            <person name="Harkins D.M."/>
            <person name="Madupu R."/>
            <person name="Durkin A.S."/>
            <person name="Torralba M."/>
            <person name="Methe B."/>
            <person name="Sutton G.G."/>
            <person name="Nelson K.E."/>
        </authorList>
    </citation>
    <scope>NUCLEOTIDE SEQUENCE [LARGE SCALE GENOMIC DNA]</scope>
    <source>
        <strain evidence="6 7">SK313</strain>
    </source>
</reference>
<name>F9Q3G3_STROR</name>
<comment type="similarity">
    <text evidence="1 5">Belongs to the universal ribosomal protein uL29 family.</text>
</comment>
<proteinExistence type="inferred from homology"/>
<evidence type="ECO:0000313" key="7">
    <source>
        <dbReference type="Proteomes" id="UP000005621"/>
    </source>
</evidence>
<evidence type="ECO:0000313" key="6">
    <source>
        <dbReference type="EMBL" id="EGV01908.1"/>
    </source>
</evidence>
<dbReference type="GO" id="GO:0003735">
    <property type="term" value="F:structural constituent of ribosome"/>
    <property type="evidence" value="ECO:0007669"/>
    <property type="project" value="InterPro"/>
</dbReference>
<evidence type="ECO:0000256" key="1">
    <source>
        <dbReference type="ARBA" id="ARBA00009254"/>
    </source>
</evidence>
<keyword evidence="2 5" id="KW-0689">Ribosomal protein</keyword>